<geneLocation type="nucleomorph" evidence="1"/>
<reference evidence="1" key="1">
    <citation type="journal article" date="2015" name="Genome Biol. Evol.">
        <title>Nucleomorph Genome Sequences of Two Chlorarachniophytes, Amorphochlora amoebiformis and Lotharella vacuolata.</title>
        <authorList>
            <person name="Suzuki S."/>
            <person name="Shirato S."/>
            <person name="Hirakawa Y."/>
            <person name="Ishida K."/>
        </authorList>
    </citation>
    <scope>NUCLEOTIDE SEQUENCE</scope>
    <source>
        <strain evidence="1">CCMP240</strain>
    </source>
</reference>
<sequence>MVFNTTVTKMSPLLKKKIILSINENIINKKTIIGKKNILKNIINKKCNIFTNTVYMIITCNNIPTYLKIQLRLYSKILGIKLIEFDGGLIIIAL</sequence>
<organism evidence="1">
    <name type="scientific">Lotharella vacuolata</name>
    <dbReference type="NCBI Taxonomy" id="74820"/>
    <lineage>
        <taxon>Eukaryota</taxon>
        <taxon>Sar</taxon>
        <taxon>Rhizaria</taxon>
        <taxon>Cercozoa</taxon>
        <taxon>Chlorarachniophyceae</taxon>
        <taxon>Lotharella</taxon>
    </lineage>
</organism>
<evidence type="ECO:0000313" key="1">
    <source>
        <dbReference type="EMBL" id="BAS01581.1"/>
    </source>
</evidence>
<proteinExistence type="predicted"/>
<dbReference type="AlphaFoldDB" id="A0A0H5BH71"/>
<dbReference type="EMBL" id="AB996600">
    <property type="protein sequence ID" value="BAS01581.1"/>
    <property type="molecule type" value="Genomic_DNA"/>
</dbReference>
<name>A0A0H5BH71_9EUKA</name>
<keyword evidence="1" id="KW-0542">Nucleomorph</keyword>
<accession>A0A0H5BH71</accession>
<protein>
    <submittedName>
        <fullName evidence="1">Uncharacterized protein</fullName>
    </submittedName>
</protein>